<protein>
    <submittedName>
        <fullName evidence="1">Uncharacterized protein</fullName>
    </submittedName>
</protein>
<proteinExistence type="predicted"/>
<keyword evidence="2" id="KW-1185">Reference proteome</keyword>
<dbReference type="Proteomes" id="UP000632377">
    <property type="component" value="Unassembled WGS sequence"/>
</dbReference>
<evidence type="ECO:0000313" key="2">
    <source>
        <dbReference type="Proteomes" id="UP000632377"/>
    </source>
</evidence>
<name>A0ABS1TCA8_9CLOT</name>
<reference evidence="1 2" key="1">
    <citation type="submission" date="2021-01" db="EMBL/GenBank/DDBJ databases">
        <title>Genome public.</title>
        <authorList>
            <person name="Liu C."/>
            <person name="Sun Q."/>
        </authorList>
    </citation>
    <scope>NUCLEOTIDE SEQUENCE [LARGE SCALE GENOMIC DNA]</scope>
    <source>
        <strain evidence="1 2">YIM B02515</strain>
    </source>
</reference>
<accession>A0ABS1TCA8</accession>
<comment type="caution">
    <text evidence="1">The sequence shown here is derived from an EMBL/GenBank/DDBJ whole genome shotgun (WGS) entry which is preliminary data.</text>
</comment>
<organism evidence="1 2">
    <name type="scientific">Clostridium rhizosphaerae</name>
    <dbReference type="NCBI Taxonomy" id="2803861"/>
    <lineage>
        <taxon>Bacteria</taxon>
        <taxon>Bacillati</taxon>
        <taxon>Bacillota</taxon>
        <taxon>Clostridia</taxon>
        <taxon>Eubacteriales</taxon>
        <taxon>Clostridiaceae</taxon>
        <taxon>Clostridium</taxon>
    </lineage>
</organism>
<dbReference type="EMBL" id="JAESWC010000004">
    <property type="protein sequence ID" value="MBL4936397.1"/>
    <property type="molecule type" value="Genomic_DNA"/>
</dbReference>
<gene>
    <name evidence="1" type="ORF">JK636_11550</name>
</gene>
<sequence length="99" mass="11108">MTYRLEGELKMKIDRVISNIKTVDCPPDKLQERIQDACRVPGIGGDPAVVVDRNENLDKEDLKAYNVHIVNTDTPRIVAMVKEGYDGYVATVTDAYPLE</sequence>
<evidence type="ECO:0000313" key="1">
    <source>
        <dbReference type="EMBL" id="MBL4936397.1"/>
    </source>
</evidence>